<organism evidence="2 3">
    <name type="scientific">Pleurodeles waltl</name>
    <name type="common">Iberian ribbed newt</name>
    <dbReference type="NCBI Taxonomy" id="8319"/>
    <lineage>
        <taxon>Eukaryota</taxon>
        <taxon>Metazoa</taxon>
        <taxon>Chordata</taxon>
        <taxon>Craniata</taxon>
        <taxon>Vertebrata</taxon>
        <taxon>Euteleostomi</taxon>
        <taxon>Amphibia</taxon>
        <taxon>Batrachia</taxon>
        <taxon>Caudata</taxon>
        <taxon>Salamandroidea</taxon>
        <taxon>Salamandridae</taxon>
        <taxon>Pleurodelinae</taxon>
        <taxon>Pleurodeles</taxon>
    </lineage>
</organism>
<evidence type="ECO:0000313" key="3">
    <source>
        <dbReference type="Proteomes" id="UP001066276"/>
    </source>
</evidence>
<accession>A0AAV7Q9M4</accession>
<evidence type="ECO:0000313" key="2">
    <source>
        <dbReference type="EMBL" id="KAJ1136106.1"/>
    </source>
</evidence>
<keyword evidence="3" id="KW-1185">Reference proteome</keyword>
<evidence type="ECO:0000256" key="1">
    <source>
        <dbReference type="SAM" id="MobiDB-lite"/>
    </source>
</evidence>
<comment type="caution">
    <text evidence="2">The sequence shown here is derived from an EMBL/GenBank/DDBJ whole genome shotgun (WGS) entry which is preliminary data.</text>
</comment>
<name>A0AAV7Q9M4_PLEWA</name>
<protein>
    <submittedName>
        <fullName evidence="2">Uncharacterized protein</fullName>
    </submittedName>
</protein>
<sequence>MSGQPTWPTGREARRLRKRLRLQTPFLCGLRGATSHTGSPKDGVCPGSRWDPLERPRSRFAASATAGDLDRAAAAGGRLGSRLPGGVPG</sequence>
<reference evidence="2" key="1">
    <citation type="journal article" date="2022" name="bioRxiv">
        <title>Sequencing and chromosome-scale assembly of the giantPleurodeles waltlgenome.</title>
        <authorList>
            <person name="Brown T."/>
            <person name="Elewa A."/>
            <person name="Iarovenko S."/>
            <person name="Subramanian E."/>
            <person name="Araus A.J."/>
            <person name="Petzold A."/>
            <person name="Susuki M."/>
            <person name="Suzuki K.-i.T."/>
            <person name="Hayashi T."/>
            <person name="Toyoda A."/>
            <person name="Oliveira C."/>
            <person name="Osipova E."/>
            <person name="Leigh N.D."/>
            <person name="Simon A."/>
            <person name="Yun M.H."/>
        </authorList>
    </citation>
    <scope>NUCLEOTIDE SEQUENCE</scope>
    <source>
        <strain evidence="2">20211129_DDA</strain>
        <tissue evidence="2">Liver</tissue>
    </source>
</reference>
<gene>
    <name evidence="2" type="ORF">NDU88_002524</name>
</gene>
<proteinExistence type="predicted"/>
<dbReference type="Proteomes" id="UP001066276">
    <property type="component" value="Chromosome 6"/>
</dbReference>
<dbReference type="EMBL" id="JANPWB010000010">
    <property type="protein sequence ID" value="KAJ1136106.1"/>
    <property type="molecule type" value="Genomic_DNA"/>
</dbReference>
<dbReference type="AlphaFoldDB" id="A0AAV7Q9M4"/>
<feature type="region of interest" description="Disordered" evidence="1">
    <location>
        <begin position="31"/>
        <end position="51"/>
    </location>
</feature>